<organism evidence="3 4">
    <name type="scientific">Cannabis sativa</name>
    <name type="common">Hemp</name>
    <name type="synonym">Marijuana</name>
    <dbReference type="NCBI Taxonomy" id="3483"/>
    <lineage>
        <taxon>Eukaryota</taxon>
        <taxon>Viridiplantae</taxon>
        <taxon>Streptophyta</taxon>
        <taxon>Embryophyta</taxon>
        <taxon>Tracheophyta</taxon>
        <taxon>Spermatophyta</taxon>
        <taxon>Magnoliopsida</taxon>
        <taxon>eudicotyledons</taxon>
        <taxon>Gunneridae</taxon>
        <taxon>Pentapetalae</taxon>
        <taxon>rosids</taxon>
        <taxon>fabids</taxon>
        <taxon>Rosales</taxon>
        <taxon>Cannabaceae</taxon>
        <taxon>Cannabis</taxon>
    </lineage>
</organism>
<evidence type="ECO:0000313" key="3">
    <source>
        <dbReference type="EnsemblPlants" id="cds.evm.model.06.405"/>
    </source>
</evidence>
<name>A0A803PY90_CANSA</name>
<dbReference type="AlphaFoldDB" id="A0A803PY90"/>
<dbReference type="Pfam" id="PF14392">
    <property type="entry name" value="zf-CCHC_4"/>
    <property type="match status" value="1"/>
</dbReference>
<dbReference type="Gramene" id="evm.model.06.405">
    <property type="protein sequence ID" value="cds.evm.model.06.405"/>
    <property type="gene ID" value="evm.TU.06.405"/>
</dbReference>
<dbReference type="InterPro" id="IPR000477">
    <property type="entry name" value="RT_dom"/>
</dbReference>
<evidence type="ECO:0000259" key="1">
    <source>
        <dbReference type="Pfam" id="PF00078"/>
    </source>
</evidence>
<dbReference type="SUPFAM" id="SSF56672">
    <property type="entry name" value="DNA/RNA polymerases"/>
    <property type="match status" value="1"/>
</dbReference>
<sequence>MLKKPVETMDDLLAKASNLTVLDEDGWEINAAGSSVVGEHCAKARFCSNRPMSRPLLKTILSRVWGIADNNWGVEIKFNNNHSSFLNGEPVVRLGTRTAPFSDFWESSSPTLLLDYERQFGLLFPSEGRKIWLPFRYDRLPFMCFNCGFLEHDTRVCAETPKMFNDGLGNWKSSYGPWLKVDDKRDTKIQMNAAIDPSVKKTCVTGSLVQDSPYLQSCFKVKAWADNDDCNKIIQEAWGIKVPGKPLENLNHLIQKCGRRLFEWNLAQKKVNFARSKELKENIVWLSNSPNLTDWLARQKLEKDLNCVEEKREMYWRQRSRALWLRHGDRNTKFFHFKASARRKKNTILGLYDSQGRWRTSEKDLADIAISYFQQLFSQSNGGSEIREELRGCVPCRISSDENRALLEPFSSEEIKSTLFQIHPLKAPGKDGLPETMMDCLGYEEEWTKKIMNCVRSVSFSILLNGSIKGHFRPTRGLRQGDPLSPFLFLLCSEGLSCLIYEAERAGRIQGLRFGSLDQRLSHLFFADDSLVFLEATLEECKTIKEVLNRYELLSGQCINYDKSEMCVGSKISSDSAGILAAHLGVNLVENHTKYLGMPSFVGRNKQQVFGKIREKVEAKLQG</sequence>
<evidence type="ECO:0008006" key="5">
    <source>
        <dbReference type="Google" id="ProtNLM"/>
    </source>
</evidence>
<reference evidence="3" key="2">
    <citation type="submission" date="2021-03" db="UniProtKB">
        <authorList>
            <consortium name="EnsemblPlants"/>
        </authorList>
    </citation>
    <scope>IDENTIFICATION</scope>
</reference>
<dbReference type="EMBL" id="UZAU01000563">
    <property type="status" value="NOT_ANNOTATED_CDS"/>
    <property type="molecule type" value="Genomic_DNA"/>
</dbReference>
<accession>A0A803PY90</accession>
<dbReference type="PANTHER" id="PTHR46890:SF48">
    <property type="entry name" value="RNA-DIRECTED DNA POLYMERASE"/>
    <property type="match status" value="1"/>
</dbReference>
<dbReference type="EnsemblPlants" id="evm.model.06.405">
    <property type="protein sequence ID" value="cds.evm.model.06.405"/>
    <property type="gene ID" value="evm.TU.06.405"/>
</dbReference>
<dbReference type="InterPro" id="IPR052343">
    <property type="entry name" value="Retrotransposon-Effector_Assoc"/>
</dbReference>
<evidence type="ECO:0000259" key="2">
    <source>
        <dbReference type="Pfam" id="PF14392"/>
    </source>
</evidence>
<dbReference type="Proteomes" id="UP000596661">
    <property type="component" value="Chromosome 6"/>
</dbReference>
<protein>
    <recommendedName>
        <fullName evidence="5">Reverse transcriptase domain-containing protein</fullName>
    </recommendedName>
</protein>
<dbReference type="InterPro" id="IPR043502">
    <property type="entry name" value="DNA/RNA_pol_sf"/>
</dbReference>
<dbReference type="PANTHER" id="PTHR46890">
    <property type="entry name" value="NON-LTR RETROLELEMENT REVERSE TRANSCRIPTASE-LIKE PROTEIN-RELATED"/>
    <property type="match status" value="1"/>
</dbReference>
<proteinExistence type="predicted"/>
<dbReference type="Pfam" id="PF00078">
    <property type="entry name" value="RVT_1"/>
    <property type="match status" value="1"/>
</dbReference>
<feature type="domain" description="Zinc knuckle CX2CX4HX4C" evidence="2">
    <location>
        <begin position="128"/>
        <end position="158"/>
    </location>
</feature>
<feature type="domain" description="Reverse transcriptase" evidence="1">
    <location>
        <begin position="447"/>
        <end position="598"/>
    </location>
</feature>
<dbReference type="InterPro" id="IPR025836">
    <property type="entry name" value="Zn_knuckle_CX2CX4HX4C"/>
</dbReference>
<evidence type="ECO:0000313" key="4">
    <source>
        <dbReference type="Proteomes" id="UP000596661"/>
    </source>
</evidence>
<reference evidence="3" key="1">
    <citation type="submission" date="2018-11" db="EMBL/GenBank/DDBJ databases">
        <authorList>
            <person name="Grassa J C."/>
        </authorList>
    </citation>
    <scope>NUCLEOTIDE SEQUENCE [LARGE SCALE GENOMIC DNA]</scope>
</reference>
<keyword evidence="4" id="KW-1185">Reference proteome</keyword>